<reference evidence="2 3" key="1">
    <citation type="submission" date="2013-01" db="EMBL/GenBank/DDBJ databases">
        <authorList>
            <person name="Fiebig A."/>
            <person name="Goeker M."/>
            <person name="Klenk H.-P.P."/>
        </authorList>
    </citation>
    <scope>NUCLEOTIDE SEQUENCE [LARGE SCALE GENOMIC DNA]</scope>
    <source>
        <strain evidence="2 3">DSM 24838</strain>
    </source>
</reference>
<feature type="transmembrane region" description="Helical" evidence="1">
    <location>
        <begin position="39"/>
        <end position="58"/>
    </location>
</feature>
<comment type="caution">
    <text evidence="2">The sequence shown here is derived from an EMBL/GenBank/DDBJ whole genome shotgun (WGS) entry which is preliminary data.</text>
</comment>
<keyword evidence="1" id="KW-1133">Transmembrane helix</keyword>
<dbReference type="SUPFAM" id="SSF81442">
    <property type="entry name" value="Cytochrome c oxidase subunit I-like"/>
    <property type="match status" value="1"/>
</dbReference>
<sequence length="138" mass="14248">MKGLPFAFFAAAVIAVTCGMGLGIFMGASGDHSYADTHAHLNLIGWVTMALFGVYYQLTPQAARTTLARVHFAVALLGVVTIVPGIAIVTHGGTELWSSIGSLLTFASMLIFLFAVFRHGLGAGAGQGRSLPGGVPAE</sequence>
<dbReference type="OrthoDB" id="9808748at2"/>
<keyword evidence="1" id="KW-0812">Transmembrane</keyword>
<dbReference type="RefSeq" id="WP_018303834.1">
    <property type="nucleotide sequence ID" value="NZ_KB902310.1"/>
</dbReference>
<dbReference type="Proteomes" id="UP000035100">
    <property type="component" value="Unassembled WGS sequence"/>
</dbReference>
<dbReference type="AlphaFoldDB" id="A0A0D0QCK6"/>
<feature type="transmembrane region" description="Helical" evidence="1">
    <location>
        <begin position="70"/>
        <end position="90"/>
    </location>
</feature>
<dbReference type="InterPro" id="IPR036927">
    <property type="entry name" value="Cyt_c_oxase-like_su1_sf"/>
</dbReference>
<gene>
    <name evidence="2" type="ORF">Wenmar_02934</name>
</gene>
<proteinExistence type="predicted"/>
<keyword evidence="3" id="KW-1185">Reference proteome</keyword>
<evidence type="ECO:0000256" key="1">
    <source>
        <dbReference type="SAM" id="Phobius"/>
    </source>
</evidence>
<feature type="transmembrane region" description="Helical" evidence="1">
    <location>
        <begin position="7"/>
        <end position="27"/>
    </location>
</feature>
<protein>
    <submittedName>
        <fullName evidence="2">Uncharacterized protein</fullName>
    </submittedName>
</protein>
<dbReference type="STRING" id="1123501.Wenmar_02934"/>
<evidence type="ECO:0000313" key="2">
    <source>
        <dbReference type="EMBL" id="KIQ68663.1"/>
    </source>
</evidence>
<dbReference type="eggNOG" id="ENOG50333PZ">
    <property type="taxonomic scope" value="Bacteria"/>
</dbReference>
<feature type="transmembrane region" description="Helical" evidence="1">
    <location>
        <begin position="96"/>
        <end position="117"/>
    </location>
</feature>
<name>A0A0D0QCK6_9RHOB</name>
<accession>A0A0D0QCK6</accession>
<evidence type="ECO:0000313" key="3">
    <source>
        <dbReference type="Proteomes" id="UP000035100"/>
    </source>
</evidence>
<dbReference type="EMBL" id="AONG01000013">
    <property type="protein sequence ID" value="KIQ68663.1"/>
    <property type="molecule type" value="Genomic_DNA"/>
</dbReference>
<dbReference type="Gene3D" id="1.20.210.10">
    <property type="entry name" value="Cytochrome c oxidase-like, subunit I domain"/>
    <property type="match status" value="1"/>
</dbReference>
<keyword evidence="1" id="KW-0472">Membrane</keyword>
<organism evidence="2 3">
    <name type="scientific">Wenxinia marina DSM 24838</name>
    <dbReference type="NCBI Taxonomy" id="1123501"/>
    <lineage>
        <taxon>Bacteria</taxon>
        <taxon>Pseudomonadati</taxon>
        <taxon>Pseudomonadota</taxon>
        <taxon>Alphaproteobacteria</taxon>
        <taxon>Rhodobacterales</taxon>
        <taxon>Roseobacteraceae</taxon>
        <taxon>Wenxinia</taxon>
    </lineage>
</organism>